<feature type="binding site" evidence="10">
    <location>
        <position position="104"/>
    </location>
    <ligand>
        <name>L-glutamine</name>
        <dbReference type="ChEBI" id="CHEBI:58359"/>
    </ligand>
</feature>
<keyword evidence="7 9" id="KW-0315">Glutamine amidotransferase</keyword>
<dbReference type="PATRIC" id="fig|649747.3.peg.3126"/>
<dbReference type="Proteomes" id="UP000016511">
    <property type="component" value="Unassembled WGS sequence"/>
</dbReference>
<dbReference type="STRING" id="649747.HMPREF0083_03440"/>
<dbReference type="GO" id="GO:0005524">
    <property type="term" value="F:ATP binding"/>
    <property type="evidence" value="ECO:0007669"/>
    <property type="project" value="UniProtKB-KW"/>
</dbReference>
<dbReference type="PIRSF" id="PIRSF001589">
    <property type="entry name" value="Asn_synthetase_glu-h"/>
    <property type="match status" value="1"/>
</dbReference>
<dbReference type="InterPro" id="IPR006426">
    <property type="entry name" value="Asn_synth_AEB"/>
</dbReference>
<name>U1X0I1_ANEAE</name>
<comment type="similarity">
    <text evidence="2">Belongs to the asparagine synthetase family.</text>
</comment>
<evidence type="ECO:0000259" key="12">
    <source>
        <dbReference type="PROSITE" id="PS51278"/>
    </source>
</evidence>
<sequence>MIMCGIAGWIDWQADLSGQSAILKDMAKSLVPRGPDSEGIWTSPHAGFAHRRLIVVDPEGGTQPMSRTYNNETYTIVYNGELYNTDDLRNELLERGYRFSTTSDTEVLLVSYIEWGAECLEKLNGIYAFAIWSHKAESVFLARDRLGVKPLFYTQQGSSFIFGSEIKALLAHPAVEPEISKEGLCEIFGLGPARTPGHGIFNNVFELLPASYLLHTRHGMKTKRYWSLESHAHTDNLETTIATIRHLLGDSITRQLVADVPVCTLLSGGLDSSAISALAAQAFRERGMGPLHTFSVDYVDNDVYFKPNEFQPNADAPWAKRVSEHISSIHHTIYFDTPHLLESLPAALHARDLPGMTDIDGSLYLFCGEIKKKATVALSGECADEVFGGYPWFHREDALSATIFPWARNLNEKMKFFSSALHAEVNLESYVKERYEEALDEVPRLAGEEGLAARIREMFYLNLTRWMPTLLDRKDRMSMAVGLEVRVPFCDHRLVEYMWNVPWAMKTHGEREKGILRQALHDVLPNDVLMRRKSPYPKTHNPSYLATVRDRALAVLNDESSPILPFINVKAVKEFASLDLSSIHMPWFGQLMNVPQFFAYLVQVDMWMRTYKITVK</sequence>
<keyword evidence="14" id="KW-1185">Reference proteome</keyword>
<dbReference type="InterPro" id="IPR017932">
    <property type="entry name" value="GATase_2_dom"/>
</dbReference>
<feature type="binding site" evidence="10">
    <location>
        <position position="296"/>
    </location>
    <ligand>
        <name>ATP</name>
        <dbReference type="ChEBI" id="CHEBI:30616"/>
    </ligand>
</feature>
<gene>
    <name evidence="13" type="ORF">HMPREF0083_03440</name>
</gene>
<evidence type="ECO:0000256" key="4">
    <source>
        <dbReference type="ARBA" id="ARBA00022741"/>
    </source>
</evidence>
<evidence type="ECO:0000256" key="5">
    <source>
        <dbReference type="ARBA" id="ARBA00022840"/>
    </source>
</evidence>
<dbReference type="GO" id="GO:0005829">
    <property type="term" value="C:cytosol"/>
    <property type="evidence" value="ECO:0007669"/>
    <property type="project" value="TreeGrafter"/>
</dbReference>
<dbReference type="InterPro" id="IPR029055">
    <property type="entry name" value="Ntn_hydrolases_N"/>
</dbReference>
<dbReference type="HOGENOM" id="CLU_014658_3_2_9"/>
<dbReference type="InterPro" id="IPR033738">
    <property type="entry name" value="AsnB_N"/>
</dbReference>
<dbReference type="Gene3D" id="3.40.50.620">
    <property type="entry name" value="HUPs"/>
    <property type="match status" value="1"/>
</dbReference>
<dbReference type="Gene3D" id="3.60.20.10">
    <property type="entry name" value="Glutamine Phosphoribosylpyrophosphate, subunit 1, domain 1"/>
    <property type="match status" value="1"/>
</dbReference>
<comment type="pathway">
    <text evidence="1">Amino-acid biosynthesis; L-asparagine biosynthesis; L-asparagine from L-aspartate (L-Gln route): step 1/1.</text>
</comment>
<dbReference type="eggNOG" id="COG0367">
    <property type="taxonomic scope" value="Bacteria"/>
</dbReference>
<feature type="active site" description="For GATase activity" evidence="9">
    <location>
        <position position="4"/>
    </location>
</feature>
<proteinExistence type="inferred from homology"/>
<evidence type="ECO:0000256" key="9">
    <source>
        <dbReference type="PIRSR" id="PIRSR001589-1"/>
    </source>
</evidence>
<dbReference type="InterPro" id="IPR051786">
    <property type="entry name" value="ASN_synthetase/amidase"/>
</dbReference>
<dbReference type="SUPFAM" id="SSF52402">
    <property type="entry name" value="Adenine nucleotide alpha hydrolases-like"/>
    <property type="match status" value="1"/>
</dbReference>
<feature type="domain" description="Glutamine amidotransferase type-2" evidence="12">
    <location>
        <begin position="4"/>
        <end position="218"/>
    </location>
</feature>
<keyword evidence="5 10" id="KW-0067">ATP-binding</keyword>
<dbReference type="PROSITE" id="PS51278">
    <property type="entry name" value="GATASE_TYPE_2"/>
    <property type="match status" value="1"/>
</dbReference>
<evidence type="ECO:0000313" key="14">
    <source>
        <dbReference type="Proteomes" id="UP000016511"/>
    </source>
</evidence>
<dbReference type="CDD" id="cd00712">
    <property type="entry name" value="AsnB"/>
    <property type="match status" value="1"/>
</dbReference>
<dbReference type="PANTHER" id="PTHR43284:SF1">
    <property type="entry name" value="ASPARAGINE SYNTHETASE"/>
    <property type="match status" value="1"/>
</dbReference>
<dbReference type="GO" id="GO:0004066">
    <property type="term" value="F:asparagine synthase (glutamine-hydrolyzing) activity"/>
    <property type="evidence" value="ECO:0007669"/>
    <property type="project" value="UniProtKB-EC"/>
</dbReference>
<comment type="caution">
    <text evidence="13">The sequence shown here is derived from an EMBL/GenBank/DDBJ whole genome shotgun (WGS) entry which is preliminary data.</text>
</comment>
<evidence type="ECO:0000256" key="7">
    <source>
        <dbReference type="ARBA" id="ARBA00022962"/>
    </source>
</evidence>
<dbReference type="Pfam" id="PF13537">
    <property type="entry name" value="GATase_7"/>
    <property type="match status" value="1"/>
</dbReference>
<reference evidence="13 14" key="1">
    <citation type="submission" date="2013-08" db="EMBL/GenBank/DDBJ databases">
        <authorList>
            <person name="Weinstock G."/>
            <person name="Sodergren E."/>
            <person name="Wylie T."/>
            <person name="Fulton L."/>
            <person name="Fulton R."/>
            <person name="Fronick C."/>
            <person name="O'Laughlin M."/>
            <person name="Godfrey J."/>
            <person name="Miner T."/>
            <person name="Herter B."/>
            <person name="Appelbaum E."/>
            <person name="Cordes M."/>
            <person name="Lek S."/>
            <person name="Wollam A."/>
            <person name="Pepin K.H."/>
            <person name="Palsikar V.B."/>
            <person name="Mitreva M."/>
            <person name="Wilson R.K."/>
        </authorList>
    </citation>
    <scope>NUCLEOTIDE SEQUENCE [LARGE SCALE GENOMIC DNA]</scope>
    <source>
        <strain evidence="13 14">ATCC 12856</strain>
    </source>
</reference>
<dbReference type="SUPFAM" id="SSF56235">
    <property type="entry name" value="N-terminal nucleophile aminohydrolases (Ntn hydrolases)"/>
    <property type="match status" value="1"/>
</dbReference>
<dbReference type="InterPro" id="IPR001962">
    <property type="entry name" value="Asn_synthase"/>
</dbReference>
<keyword evidence="9" id="KW-0028">Amino-acid biosynthesis</keyword>
<evidence type="ECO:0000313" key="13">
    <source>
        <dbReference type="EMBL" id="ERI08490.1"/>
    </source>
</evidence>
<feature type="site" description="Important for beta-aspartyl-AMP intermediate formation" evidence="11">
    <location>
        <position position="381"/>
    </location>
</feature>
<dbReference type="InterPro" id="IPR014729">
    <property type="entry name" value="Rossmann-like_a/b/a_fold"/>
</dbReference>
<accession>U1X0I1</accession>
<evidence type="ECO:0000256" key="6">
    <source>
        <dbReference type="ARBA" id="ARBA00022888"/>
    </source>
</evidence>
<dbReference type="Pfam" id="PF00733">
    <property type="entry name" value="Asn_synthase"/>
    <property type="match status" value="1"/>
</dbReference>
<evidence type="ECO:0000256" key="10">
    <source>
        <dbReference type="PIRSR" id="PIRSR001589-2"/>
    </source>
</evidence>
<dbReference type="AlphaFoldDB" id="U1X0I1"/>
<keyword evidence="4 10" id="KW-0547">Nucleotide-binding</keyword>
<organism evidence="13 14">
    <name type="scientific">Aneurinibacillus aneurinilyticus ATCC 12856</name>
    <dbReference type="NCBI Taxonomy" id="649747"/>
    <lineage>
        <taxon>Bacteria</taxon>
        <taxon>Bacillati</taxon>
        <taxon>Bacillota</taxon>
        <taxon>Bacilli</taxon>
        <taxon>Bacillales</taxon>
        <taxon>Paenibacillaceae</taxon>
        <taxon>Aneurinibacillus group</taxon>
        <taxon>Aneurinibacillus</taxon>
    </lineage>
</organism>
<evidence type="ECO:0000256" key="2">
    <source>
        <dbReference type="ARBA" id="ARBA00005752"/>
    </source>
</evidence>
<evidence type="ECO:0000256" key="11">
    <source>
        <dbReference type="PIRSR" id="PIRSR001589-3"/>
    </source>
</evidence>
<evidence type="ECO:0000256" key="8">
    <source>
        <dbReference type="ARBA" id="ARBA00048741"/>
    </source>
</evidence>
<feature type="binding site" evidence="10">
    <location>
        <begin position="379"/>
        <end position="380"/>
    </location>
    <ligand>
        <name>ATP</name>
        <dbReference type="ChEBI" id="CHEBI:30616"/>
    </ligand>
</feature>
<dbReference type="CDD" id="cd01991">
    <property type="entry name" value="Asn_synthase_B_C"/>
    <property type="match status" value="1"/>
</dbReference>
<dbReference type="NCBIfam" id="TIGR01536">
    <property type="entry name" value="asn_synth_AEB"/>
    <property type="match status" value="1"/>
</dbReference>
<dbReference type="GO" id="GO:0006529">
    <property type="term" value="P:asparagine biosynthetic process"/>
    <property type="evidence" value="ECO:0007669"/>
    <property type="project" value="UniProtKB-KW"/>
</dbReference>
<dbReference type="PANTHER" id="PTHR43284">
    <property type="entry name" value="ASPARAGINE SYNTHETASE (GLUTAMINE-HYDROLYZING)"/>
    <property type="match status" value="1"/>
</dbReference>
<feature type="binding site" evidence="10">
    <location>
        <position position="265"/>
    </location>
    <ligand>
        <name>ATP</name>
        <dbReference type="ChEBI" id="CHEBI:30616"/>
    </ligand>
</feature>
<comment type="catalytic activity">
    <reaction evidence="8">
        <text>L-aspartate + L-glutamine + ATP + H2O = L-asparagine + L-glutamate + AMP + diphosphate + H(+)</text>
        <dbReference type="Rhea" id="RHEA:12228"/>
        <dbReference type="ChEBI" id="CHEBI:15377"/>
        <dbReference type="ChEBI" id="CHEBI:15378"/>
        <dbReference type="ChEBI" id="CHEBI:29985"/>
        <dbReference type="ChEBI" id="CHEBI:29991"/>
        <dbReference type="ChEBI" id="CHEBI:30616"/>
        <dbReference type="ChEBI" id="CHEBI:33019"/>
        <dbReference type="ChEBI" id="CHEBI:58048"/>
        <dbReference type="ChEBI" id="CHEBI:58359"/>
        <dbReference type="ChEBI" id="CHEBI:456215"/>
        <dbReference type="EC" id="6.3.5.4"/>
    </reaction>
</comment>
<evidence type="ECO:0000256" key="1">
    <source>
        <dbReference type="ARBA" id="ARBA00005187"/>
    </source>
</evidence>
<dbReference type="EC" id="6.3.5.4" evidence="3"/>
<evidence type="ECO:0000256" key="3">
    <source>
        <dbReference type="ARBA" id="ARBA00012737"/>
    </source>
</evidence>
<protein>
    <recommendedName>
        <fullName evidence="3">asparagine synthase (glutamine-hydrolyzing)</fullName>
        <ecNumber evidence="3">6.3.5.4</ecNumber>
    </recommendedName>
</protein>
<keyword evidence="6 9" id="KW-0061">Asparagine biosynthesis</keyword>
<dbReference type="EMBL" id="AWSJ01000204">
    <property type="protein sequence ID" value="ERI08490.1"/>
    <property type="molecule type" value="Genomic_DNA"/>
</dbReference>